<sequence length="345" mass="36919">MTTSDHSRPATGTAPPRRVHYVHTLDYSWQERLVGAFVIGAFLLLIAGLVFNDRIGFLLTDSFELHVLTDRAEGLSTRTRVYASGVEVGRVRAIAVDEAGRIDVALQIRAAYGDLIREDSVATVGAPSMLGSATVDISGGSEGAPPILPGARLRVQPGASLNDAISEIGPAVQNLADILNQLNAPNADGTPQLQQMVEDVAGVTANLHQLSDTLVTGDGSLPRLIREPDALASLEQTLDNAQALTRNLQEQMQAIEPMMQDVATMTAQLPQLSERLMALEAHASELMATLADQGEAVPGMVRDMQALLDEVSKTVEAVNTTWPISRGVERQEAAERPTRTVLPPQ</sequence>
<feature type="transmembrane region" description="Helical" evidence="1">
    <location>
        <begin position="33"/>
        <end position="51"/>
    </location>
</feature>
<dbReference type="EMBL" id="QEQK01000016">
    <property type="protein sequence ID" value="PWN54890.1"/>
    <property type="molecule type" value="Genomic_DNA"/>
</dbReference>
<evidence type="ECO:0000259" key="2">
    <source>
        <dbReference type="Pfam" id="PF02470"/>
    </source>
</evidence>
<dbReference type="Gene3D" id="1.20.58.60">
    <property type="match status" value="1"/>
</dbReference>
<organism evidence="3 4">
    <name type="scientific">Abyssibacter profundi</name>
    <dbReference type="NCBI Taxonomy" id="2182787"/>
    <lineage>
        <taxon>Bacteria</taxon>
        <taxon>Pseudomonadati</taxon>
        <taxon>Pseudomonadota</taxon>
        <taxon>Gammaproteobacteria</taxon>
        <taxon>Chromatiales</taxon>
        <taxon>Oceanococcaceae</taxon>
        <taxon>Abyssibacter</taxon>
    </lineage>
</organism>
<dbReference type="Proteomes" id="UP000251800">
    <property type="component" value="Unassembled WGS sequence"/>
</dbReference>
<dbReference type="InterPro" id="IPR003399">
    <property type="entry name" value="Mce/MlaD"/>
</dbReference>
<keyword evidence="1" id="KW-0472">Membrane</keyword>
<reference evidence="3 4" key="1">
    <citation type="submission" date="2018-05" db="EMBL/GenBank/DDBJ databases">
        <title>Abyssibacter profundi OUC007T gen. nov., sp. nov, a marine bacterium isolated from seawater of the Mariana Trench.</title>
        <authorList>
            <person name="Zhou S."/>
        </authorList>
    </citation>
    <scope>NUCLEOTIDE SEQUENCE [LARGE SCALE GENOMIC DNA]</scope>
    <source>
        <strain evidence="3 4">OUC007</strain>
    </source>
</reference>
<proteinExistence type="predicted"/>
<dbReference type="Pfam" id="PF02470">
    <property type="entry name" value="MlaD"/>
    <property type="match status" value="1"/>
</dbReference>
<dbReference type="OrthoDB" id="9788420at2"/>
<evidence type="ECO:0000313" key="4">
    <source>
        <dbReference type="Proteomes" id="UP000251800"/>
    </source>
</evidence>
<keyword evidence="4" id="KW-1185">Reference proteome</keyword>
<dbReference type="InterPro" id="IPR052336">
    <property type="entry name" value="MlaD_Phospholipid_Transporter"/>
</dbReference>
<keyword evidence="1" id="KW-0812">Transmembrane</keyword>
<dbReference type="PANTHER" id="PTHR33371:SF4">
    <property type="entry name" value="INTERMEMBRANE PHOSPHOLIPID TRANSPORT SYSTEM BINDING PROTEIN MLAD"/>
    <property type="match status" value="1"/>
</dbReference>
<comment type="caution">
    <text evidence="3">The sequence shown here is derived from an EMBL/GenBank/DDBJ whole genome shotgun (WGS) entry which is preliminary data.</text>
</comment>
<evidence type="ECO:0000313" key="3">
    <source>
        <dbReference type="EMBL" id="PWN54890.1"/>
    </source>
</evidence>
<dbReference type="RefSeq" id="WP_109721324.1">
    <property type="nucleotide sequence ID" value="NZ_QEQK01000016.1"/>
</dbReference>
<dbReference type="AlphaFoldDB" id="A0A383XQI6"/>
<feature type="domain" description="Mce/MlaD" evidence="2">
    <location>
        <begin position="64"/>
        <end position="140"/>
    </location>
</feature>
<protein>
    <recommendedName>
        <fullName evidence="2">Mce/MlaD domain-containing protein</fullName>
    </recommendedName>
</protein>
<evidence type="ECO:0000256" key="1">
    <source>
        <dbReference type="SAM" id="Phobius"/>
    </source>
</evidence>
<keyword evidence="1" id="KW-1133">Transmembrane helix</keyword>
<accession>A0A383XQI6</accession>
<dbReference type="PANTHER" id="PTHR33371">
    <property type="entry name" value="INTERMEMBRANE PHOSPHOLIPID TRANSPORT SYSTEM BINDING PROTEIN MLAD-RELATED"/>
    <property type="match status" value="1"/>
</dbReference>
<name>A0A383XQI6_9GAMM</name>
<gene>
    <name evidence="3" type="ORF">DEH80_14950</name>
</gene>